<protein>
    <recommendedName>
        <fullName evidence="7">D,D-heptose 1,7-bisphosphate phosphatase</fullName>
    </recommendedName>
</protein>
<evidence type="ECO:0000313" key="9">
    <source>
        <dbReference type="EMBL" id="KKN68412.1"/>
    </source>
</evidence>
<dbReference type="InterPro" id="IPR004446">
    <property type="entry name" value="Heptose_bisP_phosphatase"/>
</dbReference>
<dbReference type="PANTHER" id="PTHR42891:SF1">
    <property type="entry name" value="D-GLYCERO-BETA-D-MANNO-HEPTOSE-1,7-BISPHOSPHATE 7-PHOSPHATASE"/>
    <property type="match status" value="1"/>
</dbReference>
<dbReference type="EMBL" id="LAZR01000449">
    <property type="protein sequence ID" value="KKN68412.1"/>
    <property type="molecule type" value="Genomic_DNA"/>
</dbReference>
<gene>
    <name evidence="9" type="ORF">LCGC14_0451400</name>
</gene>
<dbReference type="GO" id="GO:0016791">
    <property type="term" value="F:phosphatase activity"/>
    <property type="evidence" value="ECO:0007669"/>
    <property type="project" value="InterPro"/>
</dbReference>
<feature type="transmembrane region" description="Helical" evidence="8">
    <location>
        <begin position="340"/>
        <end position="360"/>
    </location>
</feature>
<keyword evidence="5" id="KW-0378">Hydrolase</keyword>
<dbReference type="PANTHER" id="PTHR42891">
    <property type="entry name" value="D-GLYCERO-BETA-D-MANNO-HEPTOSE-1,7-BISPHOSPHATE 7-PHOSPHATASE"/>
    <property type="match status" value="1"/>
</dbReference>
<dbReference type="CDD" id="cd07503">
    <property type="entry name" value="HAD_HisB-N"/>
    <property type="match status" value="1"/>
</dbReference>
<dbReference type="InterPro" id="IPR023214">
    <property type="entry name" value="HAD_sf"/>
</dbReference>
<proteinExistence type="inferred from homology"/>
<comment type="similarity">
    <text evidence="2">Belongs to the GmhB family.</text>
</comment>
<dbReference type="AlphaFoldDB" id="A0A0F9T0X0"/>
<dbReference type="GO" id="GO:0005737">
    <property type="term" value="C:cytoplasm"/>
    <property type="evidence" value="ECO:0007669"/>
    <property type="project" value="UniProtKB-SubCell"/>
</dbReference>
<comment type="caution">
    <text evidence="9">The sequence shown here is derived from an EMBL/GenBank/DDBJ whole genome shotgun (WGS) entry which is preliminary data.</text>
</comment>
<evidence type="ECO:0000256" key="6">
    <source>
        <dbReference type="ARBA" id="ARBA00023277"/>
    </source>
</evidence>
<dbReference type="NCBIfam" id="TIGR01662">
    <property type="entry name" value="HAD-SF-IIIA"/>
    <property type="match status" value="1"/>
</dbReference>
<accession>A0A0F9T0X0</accession>
<dbReference type="GO" id="GO:0046872">
    <property type="term" value="F:metal ion binding"/>
    <property type="evidence" value="ECO:0007669"/>
    <property type="project" value="UniProtKB-KW"/>
</dbReference>
<dbReference type="GO" id="GO:0005975">
    <property type="term" value="P:carbohydrate metabolic process"/>
    <property type="evidence" value="ECO:0007669"/>
    <property type="project" value="InterPro"/>
</dbReference>
<reference evidence="9" key="1">
    <citation type="journal article" date="2015" name="Nature">
        <title>Complex archaea that bridge the gap between prokaryotes and eukaryotes.</title>
        <authorList>
            <person name="Spang A."/>
            <person name="Saw J.H."/>
            <person name="Jorgensen S.L."/>
            <person name="Zaremba-Niedzwiedzka K."/>
            <person name="Martijn J."/>
            <person name="Lind A.E."/>
            <person name="van Eijk R."/>
            <person name="Schleper C."/>
            <person name="Guy L."/>
            <person name="Ettema T.J."/>
        </authorList>
    </citation>
    <scope>NUCLEOTIDE SEQUENCE</scope>
</reference>
<evidence type="ECO:0000256" key="5">
    <source>
        <dbReference type="ARBA" id="ARBA00022801"/>
    </source>
</evidence>
<evidence type="ECO:0000256" key="1">
    <source>
        <dbReference type="ARBA" id="ARBA00004496"/>
    </source>
</evidence>
<sequence length="364" mass="39688">MSEKAIFLDRDNTLIEDPGYISDPDAVRLLPGVELAMKSLSQAGYLLVVVTNQSGVARGLLTEESLKKIHERMVELLSRKGALVDEIYYCPYHAEGSVPEYAIESDLRKPEPGMLLQAAEDMGIDLSVSWMVGDTPSDIEAGERAGCRTIRIRTPHDDDRTDNHLEEFQADYTVRNLVEAARVILRSGPGASAQVDAADEDEDVLLNIDHSAAGAPESATGVVLPTPRTPHYAAAEVATLPTAQAIEDEPVGDFEPELPAPAAAAAGEAATQLPEEDTGGANRVRNEILRELRQMARSQMAAEEFSVWRLVGTIVQVLTFLALLMTVKHLVGQPQELMKAQVWGILTVALQTMALTLVMMQRRR</sequence>
<dbReference type="InterPro" id="IPR036412">
    <property type="entry name" value="HAD-like_sf"/>
</dbReference>
<evidence type="ECO:0000256" key="7">
    <source>
        <dbReference type="ARBA" id="ARBA00031828"/>
    </source>
</evidence>
<keyword evidence="8" id="KW-0812">Transmembrane</keyword>
<feature type="transmembrane region" description="Helical" evidence="8">
    <location>
        <begin position="307"/>
        <end position="328"/>
    </location>
</feature>
<evidence type="ECO:0000256" key="2">
    <source>
        <dbReference type="ARBA" id="ARBA00005628"/>
    </source>
</evidence>
<comment type="subcellular location">
    <subcellularLocation>
        <location evidence="1">Cytoplasm</location>
    </subcellularLocation>
</comment>
<dbReference type="InterPro" id="IPR006543">
    <property type="entry name" value="Histidinol-phos"/>
</dbReference>
<evidence type="ECO:0000256" key="4">
    <source>
        <dbReference type="ARBA" id="ARBA00022723"/>
    </source>
</evidence>
<dbReference type="SUPFAM" id="SSF56784">
    <property type="entry name" value="HAD-like"/>
    <property type="match status" value="1"/>
</dbReference>
<organism evidence="9">
    <name type="scientific">marine sediment metagenome</name>
    <dbReference type="NCBI Taxonomy" id="412755"/>
    <lineage>
        <taxon>unclassified sequences</taxon>
        <taxon>metagenomes</taxon>
        <taxon>ecological metagenomes</taxon>
    </lineage>
</organism>
<name>A0A0F9T0X0_9ZZZZ</name>
<keyword evidence="4" id="KW-0479">Metal-binding</keyword>
<dbReference type="Pfam" id="PF13242">
    <property type="entry name" value="Hydrolase_like"/>
    <property type="match status" value="1"/>
</dbReference>
<evidence type="ECO:0000256" key="3">
    <source>
        <dbReference type="ARBA" id="ARBA00022490"/>
    </source>
</evidence>
<keyword evidence="8" id="KW-0472">Membrane</keyword>
<keyword evidence="6" id="KW-0119">Carbohydrate metabolism</keyword>
<keyword evidence="3" id="KW-0963">Cytoplasm</keyword>
<dbReference type="InterPro" id="IPR006549">
    <property type="entry name" value="HAD-SF_hydro_IIIA"/>
</dbReference>
<dbReference type="NCBIfam" id="TIGR01656">
    <property type="entry name" value="Histidinol-ppas"/>
    <property type="match status" value="1"/>
</dbReference>
<dbReference type="Gene3D" id="3.40.50.1000">
    <property type="entry name" value="HAD superfamily/HAD-like"/>
    <property type="match status" value="1"/>
</dbReference>
<keyword evidence="8" id="KW-1133">Transmembrane helix</keyword>
<evidence type="ECO:0000256" key="8">
    <source>
        <dbReference type="SAM" id="Phobius"/>
    </source>
</evidence>